<reference evidence="8" key="1">
    <citation type="journal article" date="2020" name="Microbiol. Resour. Announc.">
        <title>Complete Genome Sequence of Novel Psychrotolerant Legionella Strain TUM19329, Isolated from Antarctic Lake Sediment.</title>
        <authorList>
            <person name="Shimada S."/>
            <person name="Nakai R."/>
            <person name="Aoki K."/>
            <person name="Shimoeda N."/>
            <person name="Ohno G."/>
            <person name="Miyazaki Y."/>
            <person name="Kudoh S."/>
            <person name="Imura S."/>
            <person name="Watanabe K."/>
            <person name="Ishii Y."/>
            <person name="Tateda K."/>
        </authorList>
    </citation>
    <scope>NUCLEOTIDE SEQUENCE [LARGE SCALE GENOMIC DNA]</scope>
    <source>
        <strain evidence="8">TUM19329</strain>
    </source>
</reference>
<dbReference type="PROSITE" id="PS50109">
    <property type="entry name" value="HIS_KIN"/>
    <property type="match status" value="1"/>
</dbReference>
<dbReference type="SMART" id="SM00448">
    <property type="entry name" value="REC"/>
    <property type="match status" value="1"/>
</dbReference>
<protein>
    <recommendedName>
        <fullName evidence="2">histidine kinase</fullName>
        <ecNumber evidence="2">2.7.13.3</ecNumber>
    </recommendedName>
</protein>
<name>A0A6F8T439_9GAMM</name>
<dbReference type="SUPFAM" id="SSF52172">
    <property type="entry name" value="CheY-like"/>
    <property type="match status" value="1"/>
</dbReference>
<dbReference type="InterPro" id="IPR036890">
    <property type="entry name" value="HATPase_C_sf"/>
</dbReference>
<dbReference type="InterPro" id="IPR004358">
    <property type="entry name" value="Sig_transdc_His_kin-like_C"/>
</dbReference>
<dbReference type="GO" id="GO:0004673">
    <property type="term" value="F:protein histidine kinase activity"/>
    <property type="evidence" value="ECO:0007669"/>
    <property type="project" value="UniProtKB-EC"/>
</dbReference>
<dbReference type="Pfam" id="PF02518">
    <property type="entry name" value="HATPase_c"/>
    <property type="match status" value="1"/>
</dbReference>
<dbReference type="CDD" id="cd16922">
    <property type="entry name" value="HATPase_EvgS-ArcB-TorS-like"/>
    <property type="match status" value="1"/>
</dbReference>
<dbReference type="InterPro" id="IPR011006">
    <property type="entry name" value="CheY-like_superfamily"/>
</dbReference>
<evidence type="ECO:0000256" key="5">
    <source>
        <dbReference type="PROSITE-ProRule" id="PRU00169"/>
    </source>
</evidence>
<dbReference type="Gene3D" id="3.30.565.10">
    <property type="entry name" value="Histidine kinase-like ATPase, C-terminal domain"/>
    <property type="match status" value="1"/>
</dbReference>
<dbReference type="InterPro" id="IPR050956">
    <property type="entry name" value="2C_system_His_kinase"/>
</dbReference>
<dbReference type="FunFam" id="3.30.565.10:FF:000010">
    <property type="entry name" value="Sensor histidine kinase RcsC"/>
    <property type="match status" value="1"/>
</dbReference>
<dbReference type="PANTHER" id="PTHR43719:SF28">
    <property type="entry name" value="PEROXIDE STRESS-ACTIVATED HISTIDINE KINASE MAK1-RELATED"/>
    <property type="match status" value="1"/>
</dbReference>
<dbReference type="RefSeq" id="WP_267313943.1">
    <property type="nucleotide sequence ID" value="NZ_AP022839.1"/>
</dbReference>
<comment type="catalytic activity">
    <reaction evidence="1">
        <text>ATP + protein L-histidine = ADP + protein N-phospho-L-histidine.</text>
        <dbReference type="EC" id="2.7.13.3"/>
    </reaction>
</comment>
<evidence type="ECO:0000256" key="3">
    <source>
        <dbReference type="ARBA" id="ARBA00022553"/>
    </source>
</evidence>
<dbReference type="KEGG" id="lant:TUM19329_15290"/>
<evidence type="ECO:0000313" key="9">
    <source>
        <dbReference type="Proteomes" id="UP000502894"/>
    </source>
</evidence>
<dbReference type="CDD" id="cd17546">
    <property type="entry name" value="REC_hyHK_CKI1_RcsC-like"/>
    <property type="match status" value="1"/>
</dbReference>
<dbReference type="Gene3D" id="3.40.50.2300">
    <property type="match status" value="1"/>
</dbReference>
<gene>
    <name evidence="8" type="ORF">TUM19329_15290</name>
</gene>
<dbReference type="PANTHER" id="PTHR43719">
    <property type="entry name" value="TWO-COMPONENT HISTIDINE KINASE"/>
    <property type="match status" value="1"/>
</dbReference>
<accession>A0A6F8T439</accession>
<dbReference type="SUPFAM" id="SSF55874">
    <property type="entry name" value="ATPase domain of HSP90 chaperone/DNA topoisomerase II/histidine kinase"/>
    <property type="match status" value="1"/>
</dbReference>
<dbReference type="InterPro" id="IPR003594">
    <property type="entry name" value="HATPase_dom"/>
</dbReference>
<proteinExistence type="predicted"/>
<feature type="domain" description="Response regulatory" evidence="7">
    <location>
        <begin position="241"/>
        <end position="355"/>
    </location>
</feature>
<keyword evidence="3 5" id="KW-0597">Phosphoprotein</keyword>
<evidence type="ECO:0000259" key="6">
    <source>
        <dbReference type="PROSITE" id="PS50109"/>
    </source>
</evidence>
<dbReference type="EC" id="2.7.13.3" evidence="2"/>
<dbReference type="EMBL" id="AP022839">
    <property type="protein sequence ID" value="BCA95168.1"/>
    <property type="molecule type" value="Genomic_DNA"/>
</dbReference>
<evidence type="ECO:0000256" key="2">
    <source>
        <dbReference type="ARBA" id="ARBA00012438"/>
    </source>
</evidence>
<dbReference type="SMART" id="SM00387">
    <property type="entry name" value="HATPase_c"/>
    <property type="match status" value="1"/>
</dbReference>
<evidence type="ECO:0000256" key="4">
    <source>
        <dbReference type="ARBA" id="ARBA00023012"/>
    </source>
</evidence>
<feature type="domain" description="Histidine kinase" evidence="6">
    <location>
        <begin position="1"/>
        <end position="208"/>
    </location>
</feature>
<dbReference type="PROSITE" id="PS50110">
    <property type="entry name" value="RESPONSE_REGULATORY"/>
    <property type="match status" value="1"/>
</dbReference>
<dbReference type="Proteomes" id="UP000502894">
    <property type="component" value="Chromosome"/>
</dbReference>
<organism evidence="8 9">
    <name type="scientific">Legionella antarctica</name>
    <dbReference type="NCBI Taxonomy" id="2708020"/>
    <lineage>
        <taxon>Bacteria</taxon>
        <taxon>Pseudomonadati</taxon>
        <taxon>Pseudomonadota</taxon>
        <taxon>Gammaproteobacteria</taxon>
        <taxon>Legionellales</taxon>
        <taxon>Legionellaceae</taxon>
        <taxon>Legionella</taxon>
    </lineage>
</organism>
<dbReference type="GO" id="GO:0000160">
    <property type="term" value="P:phosphorelay signal transduction system"/>
    <property type="evidence" value="ECO:0007669"/>
    <property type="project" value="UniProtKB-KW"/>
</dbReference>
<evidence type="ECO:0000256" key="1">
    <source>
        <dbReference type="ARBA" id="ARBA00000085"/>
    </source>
</evidence>
<keyword evidence="9" id="KW-1185">Reference proteome</keyword>
<dbReference type="InterPro" id="IPR005467">
    <property type="entry name" value="His_kinase_dom"/>
</dbReference>
<dbReference type="PRINTS" id="PR00344">
    <property type="entry name" value="BCTRLSENSOR"/>
</dbReference>
<dbReference type="InterPro" id="IPR001789">
    <property type="entry name" value="Sig_transdc_resp-reg_receiver"/>
</dbReference>
<evidence type="ECO:0000259" key="7">
    <source>
        <dbReference type="PROSITE" id="PS50110"/>
    </source>
</evidence>
<evidence type="ECO:0000313" key="8">
    <source>
        <dbReference type="EMBL" id="BCA95168.1"/>
    </source>
</evidence>
<feature type="modified residue" description="4-aspartylphosphate" evidence="5">
    <location>
        <position position="290"/>
    </location>
</feature>
<keyword evidence="4" id="KW-0902">Two-component regulatory system</keyword>
<dbReference type="Pfam" id="PF00072">
    <property type="entry name" value="Response_reg"/>
    <property type="match status" value="1"/>
</dbReference>
<dbReference type="AlphaFoldDB" id="A0A6F8T439"/>
<sequence length="355" mass="39682">MADILENALDNIEHKTEAHIIHDSGEELLSMLNDILDDIKAGSINDLELHQESFDLYQCVDDLIKLERPTTTANHLGLFAEIDDTVPRKIISDRKKIHRILLNLLGNAIKFTKSGHITLKIKCVERKNEMIKLQFSVSDTGIGIPKELHTKVFERFYRSSPSYKGIYQGHGLGLHIAKNYVHLLGGQIILISNEGIGSTFLFDLECKTPDEEIIPSLKQGEEDVSFSPVKIINKPQTPLPYCLLIEDNPTALIVLESFVSQTGCAYLSATSGEDALNLIKSTHFDLIITDIGLPGISGTELCSLTRAFEKEKNLTQRPIIGLTGHARDAAYYSGPHCQDSDPFNLRYNFNSTFFR</sequence>